<name>T1JAD3_STRMM</name>
<keyword evidence="1" id="KW-1133">Transmembrane helix</keyword>
<dbReference type="AlphaFoldDB" id="T1JAD3"/>
<evidence type="ECO:0000256" key="1">
    <source>
        <dbReference type="SAM" id="Phobius"/>
    </source>
</evidence>
<dbReference type="HOGENOM" id="CLU_649450_0_0_1"/>
<keyword evidence="4" id="KW-1185">Reference proteome</keyword>
<dbReference type="EMBL" id="JH431989">
    <property type="status" value="NOT_ANNOTATED_CDS"/>
    <property type="molecule type" value="Genomic_DNA"/>
</dbReference>
<dbReference type="EnsemblMetazoa" id="SMAR010694-RA">
    <property type="protein sequence ID" value="SMAR010694-PA"/>
    <property type="gene ID" value="SMAR010694"/>
</dbReference>
<evidence type="ECO:0000259" key="2">
    <source>
        <dbReference type="Pfam" id="PF22964"/>
    </source>
</evidence>
<dbReference type="eggNOG" id="KOG3665">
    <property type="taxonomic scope" value="Eukaryota"/>
</dbReference>
<dbReference type="STRING" id="126957.T1JAD3"/>
<accession>T1JAD3</accession>
<dbReference type="InterPro" id="IPR016024">
    <property type="entry name" value="ARM-type_fold"/>
</dbReference>
<feature type="transmembrane region" description="Helical" evidence="1">
    <location>
        <begin position="6"/>
        <end position="21"/>
    </location>
</feature>
<dbReference type="InterPro" id="IPR011989">
    <property type="entry name" value="ARM-like"/>
</dbReference>
<keyword evidence="1" id="KW-0812">Transmembrane</keyword>
<protein>
    <recommendedName>
        <fullName evidence="2">Protein zer-1 homolog-like C-terminal domain-containing protein</fullName>
    </recommendedName>
</protein>
<reference evidence="3" key="2">
    <citation type="submission" date="2015-02" db="UniProtKB">
        <authorList>
            <consortium name="EnsemblMetazoa"/>
        </authorList>
    </citation>
    <scope>IDENTIFICATION</scope>
</reference>
<dbReference type="InterPro" id="IPR055142">
    <property type="entry name" value="ZER1-like_C"/>
</dbReference>
<sequence>MDNLEIVTAILFLIILYLLFLDKQKEEKFLKAKIDEREIVEVFQDIDATPEDIYQSISTLGRLAQDFQRPRPDLINLVLNVMTKNNSNTLIQHQALKCLNRFKKKLHPISDQKLCLQIVNITLNAMEKFPTDIKIQKMCLSLLWNTKDIPFDKWLCLKLLLNMLSILEEDTETLNTLRVCDNIFYSIPFDQRDIYADISDNWKQTWAWNLDEGELCTLRKTLSVLWNICSLPSRRDETIFFDLQFFTDALRTFADDHVTQEGILGILHNISCKKQFGFCFLTPDLMMRFQNAFLSENFRLSFAASKVIVKLVYYIEEPWPETGTSRKKVLEGIKEKINSGWNSTDFEILMNASFDFNCIELLQCEVPELQLYGAWFIYNLCSWKKSCDKFEKCGLLKIVKEKATVQNDVGNYCRKILACCGDI</sequence>
<evidence type="ECO:0000313" key="3">
    <source>
        <dbReference type="EnsemblMetazoa" id="SMAR010694-PA"/>
    </source>
</evidence>
<reference evidence="4" key="1">
    <citation type="submission" date="2011-05" db="EMBL/GenBank/DDBJ databases">
        <authorList>
            <person name="Richards S.R."/>
            <person name="Qu J."/>
            <person name="Jiang H."/>
            <person name="Jhangiani S.N."/>
            <person name="Agravi P."/>
            <person name="Goodspeed R."/>
            <person name="Gross S."/>
            <person name="Mandapat C."/>
            <person name="Jackson L."/>
            <person name="Mathew T."/>
            <person name="Pu L."/>
            <person name="Thornton R."/>
            <person name="Saada N."/>
            <person name="Wilczek-Boney K.B."/>
            <person name="Lee S."/>
            <person name="Kovar C."/>
            <person name="Wu Y."/>
            <person name="Scherer S.E."/>
            <person name="Worley K.C."/>
            <person name="Muzny D.M."/>
            <person name="Gibbs R."/>
        </authorList>
    </citation>
    <scope>NUCLEOTIDE SEQUENCE</scope>
    <source>
        <strain evidence="4">Brora</strain>
    </source>
</reference>
<organism evidence="3 4">
    <name type="scientific">Strigamia maritima</name>
    <name type="common">European centipede</name>
    <name type="synonym">Geophilus maritimus</name>
    <dbReference type="NCBI Taxonomy" id="126957"/>
    <lineage>
        <taxon>Eukaryota</taxon>
        <taxon>Metazoa</taxon>
        <taxon>Ecdysozoa</taxon>
        <taxon>Arthropoda</taxon>
        <taxon>Myriapoda</taxon>
        <taxon>Chilopoda</taxon>
        <taxon>Pleurostigmophora</taxon>
        <taxon>Geophilomorpha</taxon>
        <taxon>Linotaeniidae</taxon>
        <taxon>Strigamia</taxon>
    </lineage>
</organism>
<evidence type="ECO:0000313" key="4">
    <source>
        <dbReference type="Proteomes" id="UP000014500"/>
    </source>
</evidence>
<dbReference type="Pfam" id="PF22964">
    <property type="entry name" value="ZER1-like_2nd"/>
    <property type="match status" value="1"/>
</dbReference>
<keyword evidence="1" id="KW-0472">Membrane</keyword>
<proteinExistence type="predicted"/>
<dbReference type="Gene3D" id="1.25.10.10">
    <property type="entry name" value="Leucine-rich Repeat Variant"/>
    <property type="match status" value="1"/>
</dbReference>
<dbReference type="Proteomes" id="UP000014500">
    <property type="component" value="Unassembled WGS sequence"/>
</dbReference>
<dbReference type="SUPFAM" id="SSF48371">
    <property type="entry name" value="ARM repeat"/>
    <property type="match status" value="1"/>
</dbReference>
<dbReference type="PhylomeDB" id="T1JAD3"/>
<feature type="domain" description="Protein zer-1 homolog-like C-terminal" evidence="2">
    <location>
        <begin position="82"/>
        <end position="416"/>
    </location>
</feature>